<dbReference type="Pfam" id="PF00530">
    <property type="entry name" value="SRCR"/>
    <property type="match status" value="5"/>
</dbReference>
<accession>A0A9Q1IR63</accession>
<feature type="disulfide bond" evidence="11">
    <location>
        <begin position="336"/>
        <end position="397"/>
    </location>
</feature>
<feature type="disulfide bond" evidence="11">
    <location>
        <begin position="24"/>
        <end position="85"/>
    </location>
</feature>
<dbReference type="AlphaFoldDB" id="A0A9Q1IR63"/>
<reference evidence="15" key="1">
    <citation type="journal article" date="2023" name="Science">
        <title>Genome structures resolve the early diversification of teleost fishes.</title>
        <authorList>
            <person name="Parey E."/>
            <person name="Louis A."/>
            <person name="Montfort J."/>
            <person name="Bouchez O."/>
            <person name="Roques C."/>
            <person name="Iampietro C."/>
            <person name="Lluch J."/>
            <person name="Castinel A."/>
            <person name="Donnadieu C."/>
            <person name="Desvignes T."/>
            <person name="Floi Bucao C."/>
            <person name="Jouanno E."/>
            <person name="Wen M."/>
            <person name="Mejri S."/>
            <person name="Dirks R."/>
            <person name="Jansen H."/>
            <person name="Henkel C."/>
            <person name="Chen W.J."/>
            <person name="Zahm M."/>
            <person name="Cabau C."/>
            <person name="Klopp C."/>
            <person name="Thompson A.W."/>
            <person name="Robinson-Rechavi M."/>
            <person name="Braasch I."/>
            <person name="Lecointre G."/>
            <person name="Bobe J."/>
            <person name="Postlethwait J.H."/>
            <person name="Berthelot C."/>
            <person name="Roest Crollius H."/>
            <person name="Guiguen Y."/>
        </authorList>
    </citation>
    <scope>NUCLEOTIDE SEQUENCE</scope>
    <source>
        <strain evidence="15">WJC10195</strain>
    </source>
</reference>
<evidence type="ECO:0000256" key="10">
    <source>
        <dbReference type="ARBA" id="ARBA00023180"/>
    </source>
</evidence>
<dbReference type="FunFam" id="3.10.250.10:FF:000002">
    <property type="entry name" value="Scavenger receptor cysteine-rich type 1 protein M130"/>
    <property type="match status" value="1"/>
</dbReference>
<dbReference type="InterPro" id="IPR001190">
    <property type="entry name" value="SRCR"/>
</dbReference>
<evidence type="ECO:0000256" key="13">
    <source>
        <dbReference type="SAM" id="Phobius"/>
    </source>
</evidence>
<evidence type="ECO:0000256" key="11">
    <source>
        <dbReference type="PROSITE-ProRule" id="PRU00196"/>
    </source>
</evidence>
<keyword evidence="16" id="KW-1185">Reference proteome</keyword>
<keyword evidence="6" id="KW-0677">Repeat</keyword>
<feature type="disulfide bond" evidence="11">
    <location>
        <begin position="11"/>
        <end position="75"/>
    </location>
</feature>
<comment type="subcellular location">
    <subcellularLocation>
        <location evidence="1">Membrane</location>
        <topology evidence="1">Single-pass membrane protein</topology>
    </subcellularLocation>
    <subcellularLocation>
        <location evidence="2">Secreted</location>
    </subcellularLocation>
</comment>
<feature type="domain" description="SRCR" evidence="14">
    <location>
        <begin position="403"/>
        <end position="510"/>
    </location>
</feature>
<evidence type="ECO:0000256" key="7">
    <source>
        <dbReference type="ARBA" id="ARBA00022989"/>
    </source>
</evidence>
<feature type="transmembrane region" description="Helical" evidence="13">
    <location>
        <begin position="558"/>
        <end position="584"/>
    </location>
</feature>
<feature type="region of interest" description="Disordered" evidence="12">
    <location>
        <begin position="510"/>
        <end position="532"/>
    </location>
</feature>
<keyword evidence="4 13" id="KW-0812">Transmembrane</keyword>
<keyword evidence="9 11" id="KW-1015">Disulfide bond</keyword>
<dbReference type="Gene3D" id="3.10.250.10">
    <property type="entry name" value="SRCR-like domain"/>
    <property type="match status" value="6"/>
</dbReference>
<keyword evidence="10" id="KW-0325">Glycoprotein</keyword>
<dbReference type="EMBL" id="JAINUF010000010">
    <property type="protein sequence ID" value="KAJ8349124.1"/>
    <property type="molecule type" value="Genomic_DNA"/>
</dbReference>
<feature type="domain" description="SRCR" evidence="14">
    <location>
        <begin position="91"/>
        <end position="191"/>
    </location>
</feature>
<proteinExistence type="predicted"/>
<feature type="disulfide bond" evidence="11">
    <location>
        <begin position="160"/>
        <end position="170"/>
    </location>
</feature>
<keyword evidence="3" id="KW-0964">Secreted</keyword>
<dbReference type="FunFam" id="3.10.250.10:FF:000016">
    <property type="entry name" value="Scavenger receptor cysteine-rich protein type 12"/>
    <property type="match status" value="1"/>
</dbReference>
<feature type="disulfide bond" evidence="11">
    <location>
        <begin position="55"/>
        <end position="65"/>
    </location>
</feature>
<evidence type="ECO:0000259" key="14">
    <source>
        <dbReference type="PROSITE" id="PS50287"/>
    </source>
</evidence>
<dbReference type="PROSITE" id="PS50287">
    <property type="entry name" value="SRCR_2"/>
    <property type="match status" value="5"/>
</dbReference>
<evidence type="ECO:0000256" key="2">
    <source>
        <dbReference type="ARBA" id="ARBA00004613"/>
    </source>
</evidence>
<evidence type="ECO:0000313" key="15">
    <source>
        <dbReference type="EMBL" id="KAJ8349124.1"/>
    </source>
</evidence>
<dbReference type="SUPFAM" id="SSF56487">
    <property type="entry name" value="SRCR-like"/>
    <property type="match status" value="6"/>
</dbReference>
<feature type="disulfide bond" evidence="11">
    <location>
        <begin position="116"/>
        <end position="180"/>
    </location>
</feature>
<keyword evidence="7 13" id="KW-1133">Transmembrane helix</keyword>
<dbReference type="InterPro" id="IPR036772">
    <property type="entry name" value="SRCR-like_dom_sf"/>
</dbReference>
<feature type="domain" description="SRCR" evidence="14">
    <location>
        <begin position="202"/>
        <end position="298"/>
    </location>
</feature>
<keyword evidence="8 13" id="KW-0472">Membrane</keyword>
<evidence type="ECO:0000256" key="8">
    <source>
        <dbReference type="ARBA" id="ARBA00023136"/>
    </source>
</evidence>
<dbReference type="FunFam" id="3.10.250.10:FF:000009">
    <property type="entry name" value="WC1"/>
    <property type="match status" value="2"/>
</dbReference>
<keyword evidence="5" id="KW-0732">Signal</keyword>
<feature type="disulfide bond" evidence="11">
    <location>
        <begin position="323"/>
        <end position="387"/>
    </location>
</feature>
<comment type="caution">
    <text evidence="11">Lacks conserved residue(s) required for the propagation of feature annotation.</text>
</comment>
<evidence type="ECO:0000256" key="5">
    <source>
        <dbReference type="ARBA" id="ARBA00022729"/>
    </source>
</evidence>
<feature type="domain" description="SRCR" evidence="14">
    <location>
        <begin position="293"/>
        <end position="398"/>
    </location>
</feature>
<gene>
    <name evidence="15" type="ORF">SKAU_G00277130</name>
</gene>
<dbReference type="PANTHER" id="PTHR19331">
    <property type="entry name" value="SCAVENGER RECEPTOR DOMAIN-CONTAINING"/>
    <property type="match status" value="1"/>
</dbReference>
<dbReference type="PANTHER" id="PTHR19331:SF22">
    <property type="entry name" value="DELETED IN MALIGNANT BRAIN TUMORS 1 PROTEIN"/>
    <property type="match status" value="1"/>
</dbReference>
<evidence type="ECO:0000256" key="6">
    <source>
        <dbReference type="ARBA" id="ARBA00022737"/>
    </source>
</evidence>
<dbReference type="GO" id="GO:0016020">
    <property type="term" value="C:membrane"/>
    <property type="evidence" value="ECO:0007669"/>
    <property type="project" value="UniProtKB-SubCell"/>
</dbReference>
<name>A0A9Q1IR63_SYNKA</name>
<evidence type="ECO:0000313" key="16">
    <source>
        <dbReference type="Proteomes" id="UP001152622"/>
    </source>
</evidence>
<sequence length="625" mass="66825">MLHGSSWGTVCDADFDQQDAEVVCRELDCWAPAELRGAAAFGQGEGQVWAQEIQCRGNESQIEFCPTAPSQNQSCSHGNDVGLVCSGYTDSRLVGGSNNCSGRVELQYLGTWGTVCDACWDRKASNVLCQQLNCGTAVAVPGQAWFGEGGGSIWANVFDCHGNETRLSQCAVSSWSRVTCSHGQDAGVICSGSALSALDGTVRLAGGSECEGQVEVYYQQTWRRVLVPWSSREASVTCRQLGCGSAVQVYSSSLSGTGDSGVCLMGFQCSGRESHLGNCTVPHNLTCGSREQVSIVCSSWWGEGGDCAGRLEVFHRGSWGTVCDDSWDLEDAQVVCRQLQCGTALSAPLPSFFGPGNGPVWLDEVGCVGNETSLWDCPTNPWGQTDCGHKEDVGVVCSEFKEMRLTEGCSGNLEVFYNGTWGNVCFNQMNVDTATLICQELNCVKEDRQVPRSKLSCSPAANGRACPSQWPLRLVGGESGCSGRLEVFHGGSWGTHSRCQHQNQAGLTCTGSSDPSTTAGVPRMTTKSTTQTGKAAPGVIYTVKVGTKRRVTPVPPSLPIPAVAFLVMGAVYFLLLVVLGVVVFQNRALRRALSQWDHAPRHEAIYEEIEYKLVRGGTYSAPPVG</sequence>
<dbReference type="SMART" id="SM00202">
    <property type="entry name" value="SR"/>
    <property type="match status" value="5"/>
</dbReference>
<protein>
    <recommendedName>
        <fullName evidence="14">SRCR domain-containing protein</fullName>
    </recommendedName>
</protein>
<feature type="disulfide bond" evidence="11">
    <location>
        <begin position="367"/>
        <end position="377"/>
    </location>
</feature>
<dbReference type="Proteomes" id="UP001152622">
    <property type="component" value="Chromosome 10"/>
</dbReference>
<comment type="caution">
    <text evidence="15">The sequence shown here is derived from an EMBL/GenBank/DDBJ whole genome shotgun (WGS) entry which is preliminary data.</text>
</comment>
<evidence type="ECO:0000256" key="12">
    <source>
        <dbReference type="SAM" id="MobiDB-lite"/>
    </source>
</evidence>
<evidence type="ECO:0000256" key="1">
    <source>
        <dbReference type="ARBA" id="ARBA00004167"/>
    </source>
</evidence>
<feature type="domain" description="SRCR" evidence="14">
    <location>
        <begin position="1"/>
        <end position="86"/>
    </location>
</feature>
<dbReference type="OrthoDB" id="536948at2759"/>
<feature type="disulfide bond" evidence="11">
    <location>
        <begin position="129"/>
        <end position="190"/>
    </location>
</feature>
<evidence type="ECO:0000256" key="4">
    <source>
        <dbReference type="ARBA" id="ARBA00022692"/>
    </source>
</evidence>
<evidence type="ECO:0000256" key="9">
    <source>
        <dbReference type="ARBA" id="ARBA00023157"/>
    </source>
</evidence>
<organism evidence="15 16">
    <name type="scientific">Synaphobranchus kaupii</name>
    <name type="common">Kaup's arrowtooth eel</name>
    <dbReference type="NCBI Taxonomy" id="118154"/>
    <lineage>
        <taxon>Eukaryota</taxon>
        <taxon>Metazoa</taxon>
        <taxon>Chordata</taxon>
        <taxon>Craniata</taxon>
        <taxon>Vertebrata</taxon>
        <taxon>Euteleostomi</taxon>
        <taxon>Actinopterygii</taxon>
        <taxon>Neopterygii</taxon>
        <taxon>Teleostei</taxon>
        <taxon>Anguilliformes</taxon>
        <taxon>Synaphobranchidae</taxon>
        <taxon>Synaphobranchus</taxon>
    </lineage>
</organism>
<evidence type="ECO:0000256" key="3">
    <source>
        <dbReference type="ARBA" id="ARBA00022525"/>
    </source>
</evidence>
<feature type="disulfide bond" evidence="11">
    <location>
        <begin position="269"/>
        <end position="279"/>
    </location>
</feature>
<dbReference type="PRINTS" id="PR00258">
    <property type="entry name" value="SPERACTRCPTR"/>
</dbReference>